<keyword evidence="4" id="KW-0032">Aminotransferase</keyword>
<dbReference type="Gene3D" id="3.90.1150.10">
    <property type="entry name" value="Aspartate Aminotransferase, domain 1"/>
    <property type="match status" value="1"/>
</dbReference>
<keyword evidence="1 3" id="KW-0663">Pyridoxal phosphate</keyword>
<accession>A0ABY9AYY0</accession>
<comment type="similarity">
    <text evidence="2 3">Belongs to the DegT/DnrJ/EryC1 family.</text>
</comment>
<protein>
    <submittedName>
        <fullName evidence="4">DegT/DnrJ/EryC1/StrS family aminotransferase</fullName>
    </submittedName>
</protein>
<dbReference type="CDD" id="cd00616">
    <property type="entry name" value="AHBA_syn"/>
    <property type="match status" value="1"/>
</dbReference>
<name>A0ABY9AYY0_9CHLR</name>
<keyword evidence="5" id="KW-1185">Reference proteome</keyword>
<evidence type="ECO:0000313" key="4">
    <source>
        <dbReference type="EMBL" id="WJW66068.1"/>
    </source>
</evidence>
<organism evidence="4 5">
    <name type="scientific">Candidatus Chlorohelix allophototropha</name>
    <dbReference type="NCBI Taxonomy" id="3003348"/>
    <lineage>
        <taxon>Bacteria</taxon>
        <taxon>Bacillati</taxon>
        <taxon>Chloroflexota</taxon>
        <taxon>Chloroflexia</taxon>
        <taxon>Candidatus Chloroheliales</taxon>
        <taxon>Candidatus Chloroheliaceae</taxon>
        <taxon>Candidatus Chlorohelix</taxon>
    </lineage>
</organism>
<gene>
    <name evidence="4" type="ORF">OZ401_001851</name>
</gene>
<dbReference type="PIRSF" id="PIRSF000390">
    <property type="entry name" value="PLP_StrS"/>
    <property type="match status" value="1"/>
</dbReference>
<dbReference type="EMBL" id="CP128399">
    <property type="protein sequence ID" value="WJW66068.1"/>
    <property type="molecule type" value="Genomic_DNA"/>
</dbReference>
<evidence type="ECO:0000256" key="3">
    <source>
        <dbReference type="RuleBase" id="RU004508"/>
    </source>
</evidence>
<dbReference type="InterPro" id="IPR015421">
    <property type="entry name" value="PyrdxlP-dep_Trfase_major"/>
</dbReference>
<dbReference type="RefSeq" id="WP_341467950.1">
    <property type="nucleotide sequence ID" value="NZ_CP128399.1"/>
</dbReference>
<dbReference type="InterPro" id="IPR015424">
    <property type="entry name" value="PyrdxlP-dep_Trfase"/>
</dbReference>
<dbReference type="Gene3D" id="3.40.640.10">
    <property type="entry name" value="Type I PLP-dependent aspartate aminotransferase-like (Major domain)"/>
    <property type="match status" value="1"/>
</dbReference>
<dbReference type="InterPro" id="IPR000653">
    <property type="entry name" value="DegT/StrS_aminotransferase"/>
</dbReference>
<dbReference type="PANTHER" id="PTHR30244:SF36">
    <property type="entry name" value="3-OXO-GLUCOSE-6-PHOSPHATE:GLUTAMATE AMINOTRANSFERASE"/>
    <property type="match status" value="1"/>
</dbReference>
<keyword evidence="4" id="KW-0808">Transferase</keyword>
<dbReference type="PANTHER" id="PTHR30244">
    <property type="entry name" value="TRANSAMINASE"/>
    <property type="match status" value="1"/>
</dbReference>
<dbReference type="SUPFAM" id="SSF53383">
    <property type="entry name" value="PLP-dependent transferases"/>
    <property type="match status" value="1"/>
</dbReference>
<evidence type="ECO:0000256" key="2">
    <source>
        <dbReference type="ARBA" id="ARBA00037999"/>
    </source>
</evidence>
<dbReference type="InterPro" id="IPR015422">
    <property type="entry name" value="PyrdxlP-dep_Trfase_small"/>
</dbReference>
<dbReference type="Proteomes" id="UP001431572">
    <property type="component" value="Chromosome 1"/>
</dbReference>
<reference evidence="4" key="1">
    <citation type="journal article" date="2024" name="Nature">
        <title>Anoxygenic phototroph of the Chloroflexota uses a type I reaction centre.</title>
        <authorList>
            <person name="Tsuji J.M."/>
            <person name="Shaw N.A."/>
            <person name="Nagashima S."/>
            <person name="Venkiteswaran J.J."/>
            <person name="Schiff S.L."/>
            <person name="Watanabe T."/>
            <person name="Fukui M."/>
            <person name="Hanada S."/>
            <person name="Tank M."/>
            <person name="Neufeld J.D."/>
        </authorList>
    </citation>
    <scope>NUCLEOTIDE SEQUENCE</scope>
    <source>
        <strain evidence="4">L227-S17</strain>
    </source>
</reference>
<sequence length="374" mass="41380">MANVVGNIPIFETKSQYNLLRKEIDTAIERVLERSFFVLGEECSAFEKEFAEYLGVKHVFGVANGTDAIQLALMACGVGSGDEVITTPQTALFTLLAISATGAKPVLVDIDPDTGLINPELIEAAITHRTKAIVPVHLYGQSADLDPIVQIANNYSLFIVEDSCQAHGTTYKGKYTGTIGHVGTYSFYPSKNLGCYGDGGAVVTNDSEIADRLVRLRNGGQRERYNHELMGLNSRLDEIQAAILRVKLPHLKAWNLARRERAALYNRLLEGLPLETPLEKGYGQHIYHLYVLKLSSTIVRNTFQIYLKELGIGTGIHYPIPAHLQIAYEWLGLGKGSLPQVEDTADRIISLPIFPELPLEHVEYIAESIQNFPF</sequence>
<proteinExistence type="inferred from homology"/>
<dbReference type="Pfam" id="PF01041">
    <property type="entry name" value="DegT_DnrJ_EryC1"/>
    <property type="match status" value="1"/>
</dbReference>
<evidence type="ECO:0000256" key="1">
    <source>
        <dbReference type="ARBA" id="ARBA00022898"/>
    </source>
</evidence>
<evidence type="ECO:0000313" key="5">
    <source>
        <dbReference type="Proteomes" id="UP001431572"/>
    </source>
</evidence>
<dbReference type="GO" id="GO:0008483">
    <property type="term" value="F:transaminase activity"/>
    <property type="evidence" value="ECO:0007669"/>
    <property type="project" value="UniProtKB-KW"/>
</dbReference>